<dbReference type="Proteomes" id="UP000515728">
    <property type="component" value="Chromosome"/>
</dbReference>
<feature type="compositionally biased region" description="Pro residues" evidence="1">
    <location>
        <begin position="254"/>
        <end position="267"/>
    </location>
</feature>
<dbReference type="KEGG" id="ppel:H6H00_04120"/>
<keyword evidence="3" id="KW-1185">Reference proteome</keyword>
<feature type="region of interest" description="Disordered" evidence="1">
    <location>
        <begin position="232"/>
        <end position="283"/>
    </location>
</feature>
<feature type="compositionally biased region" description="Gly residues" evidence="1">
    <location>
        <begin position="131"/>
        <end position="142"/>
    </location>
</feature>
<feature type="compositionally biased region" description="Low complexity" evidence="1">
    <location>
        <begin position="232"/>
        <end position="252"/>
    </location>
</feature>
<feature type="compositionally biased region" description="Pro residues" evidence="1">
    <location>
        <begin position="118"/>
        <end position="130"/>
    </location>
</feature>
<feature type="region of interest" description="Disordered" evidence="1">
    <location>
        <begin position="178"/>
        <end position="214"/>
    </location>
</feature>
<evidence type="ECO:0000256" key="1">
    <source>
        <dbReference type="SAM" id="MobiDB-lite"/>
    </source>
</evidence>
<feature type="compositionally biased region" description="Low complexity" evidence="1">
    <location>
        <begin position="185"/>
        <end position="214"/>
    </location>
</feature>
<dbReference type="AlphaFoldDB" id="A0A7G7MT92"/>
<organism evidence="2 3">
    <name type="scientific">Pseudonocardia petroleophila</name>
    <dbReference type="NCBI Taxonomy" id="37331"/>
    <lineage>
        <taxon>Bacteria</taxon>
        <taxon>Bacillati</taxon>
        <taxon>Actinomycetota</taxon>
        <taxon>Actinomycetes</taxon>
        <taxon>Pseudonocardiales</taxon>
        <taxon>Pseudonocardiaceae</taxon>
        <taxon>Pseudonocardia</taxon>
    </lineage>
</organism>
<dbReference type="EMBL" id="CP060131">
    <property type="protein sequence ID" value="QNG56003.1"/>
    <property type="molecule type" value="Genomic_DNA"/>
</dbReference>
<sequence>MLDPEHEVVVTGEEHHQAALAPWAPRADGRPRRVAVALDLVPGTRGRRVIEVRLEGRRVGVLTALMSERYAPHLQEVLRRRERPGCVAMVVRGRRGLVEMQLFLPEVVAGGTAALPPVPPAPPAPRPAPGGWPGNAGPGGWPGPDTTGPGRGRRRSRRPLWVGAGVLTALVVIGSSIGGSRDGEVPTVAAAAPSTTTQSAAPTTTRATTPAPTTAPVVVEEADAPVVRPAEVTRAPQTRAPAPAPRTTTRAPEPVRPAPEPVRPAPEPEPEPQGGGCDPNYSGCVPIASDVDCAGGSGNGPAYVSGPVRVTGSDIYGLDADDDGVGCE</sequence>
<protein>
    <recommendedName>
        <fullName evidence="4">Excalibur calcium-binding domain-containing protein</fullName>
    </recommendedName>
</protein>
<proteinExistence type="predicted"/>
<name>A0A7G7MT92_9PSEU</name>
<gene>
    <name evidence="2" type="ORF">H6H00_04120</name>
</gene>
<evidence type="ECO:0000313" key="2">
    <source>
        <dbReference type="EMBL" id="QNG56003.1"/>
    </source>
</evidence>
<dbReference type="RefSeq" id="WP_185722932.1">
    <property type="nucleotide sequence ID" value="NZ_BAAAWI010000001.1"/>
</dbReference>
<reference evidence="2 3" key="1">
    <citation type="submission" date="2020-08" db="EMBL/GenBank/DDBJ databases">
        <authorList>
            <person name="Mo P."/>
        </authorList>
    </citation>
    <scope>NUCLEOTIDE SEQUENCE [LARGE SCALE GENOMIC DNA]</scope>
    <source>
        <strain evidence="2 3">CGMCC 4.1532</strain>
    </source>
</reference>
<evidence type="ECO:0000313" key="3">
    <source>
        <dbReference type="Proteomes" id="UP000515728"/>
    </source>
</evidence>
<accession>A0A7G7MT92</accession>
<evidence type="ECO:0008006" key="4">
    <source>
        <dbReference type="Google" id="ProtNLM"/>
    </source>
</evidence>
<feature type="region of interest" description="Disordered" evidence="1">
    <location>
        <begin position="118"/>
        <end position="157"/>
    </location>
</feature>